<gene>
    <name evidence="4" type="primary">GALK2</name>
    <name evidence="4" type="ORF">AOXY_G36492</name>
</gene>
<name>A0AAD8CEG4_ACIOX</name>
<evidence type="ECO:0000256" key="2">
    <source>
        <dbReference type="ARBA" id="ARBA00022840"/>
    </source>
</evidence>
<dbReference type="PANTHER" id="PTHR10457:SF7">
    <property type="entry name" value="GALACTOKINASE-RELATED"/>
    <property type="match status" value="1"/>
</dbReference>
<dbReference type="AlphaFoldDB" id="A0AAD8CEG4"/>
<accession>A0AAD8CEG4</accession>
<dbReference type="PANTHER" id="PTHR10457">
    <property type="entry name" value="MEVALONATE KINASE/GALACTOKINASE"/>
    <property type="match status" value="1"/>
</dbReference>
<evidence type="ECO:0000259" key="3">
    <source>
        <dbReference type="Pfam" id="PF10509"/>
    </source>
</evidence>
<reference evidence="4" key="1">
    <citation type="submission" date="2022-02" db="EMBL/GenBank/DDBJ databases">
        <title>Atlantic sturgeon de novo genome assembly.</title>
        <authorList>
            <person name="Stock M."/>
            <person name="Klopp C."/>
            <person name="Guiguen Y."/>
            <person name="Cabau C."/>
            <person name="Parinello H."/>
            <person name="Santidrian Yebra-Pimentel E."/>
            <person name="Kuhl H."/>
            <person name="Dirks R.P."/>
            <person name="Guessner J."/>
            <person name="Wuertz S."/>
            <person name="Du K."/>
            <person name="Schartl M."/>
        </authorList>
    </citation>
    <scope>NUCLEOTIDE SEQUENCE</scope>
    <source>
        <strain evidence="4">STURGEONOMICS-FGT-2020</strain>
        <tissue evidence="4">Whole blood</tissue>
    </source>
</reference>
<dbReference type="GO" id="GO:0006012">
    <property type="term" value="P:galactose metabolic process"/>
    <property type="evidence" value="ECO:0007669"/>
    <property type="project" value="InterPro"/>
</dbReference>
<keyword evidence="4" id="KW-0808">Transferase</keyword>
<evidence type="ECO:0000256" key="1">
    <source>
        <dbReference type="ARBA" id="ARBA00022741"/>
    </source>
</evidence>
<comment type="caution">
    <text evidence="4">The sequence shown here is derived from an EMBL/GenBank/DDBJ whole genome shotgun (WGS) entry which is preliminary data.</text>
</comment>
<sequence>MATNPPPKLQVQSSENDRLKRLKETFISKFGLAPVFYARALGQVNLIGEHIDYCGYAVLPMAIEQDILTAVSLNKTQVIQLANTNPLYPDFTSRISDIHIDKTKPLWHYYFLCGLKGIQEHFSLACPPGLTVLWMEPSRLALALQLECHGVLCRARHLWKLIIRPFQRWNWRRSVPAVSVTLVPKVEAWTSPSHFLQSKGL</sequence>
<keyword evidence="2" id="KW-0067">ATP-binding</keyword>
<dbReference type="PRINTS" id="PR00473">
    <property type="entry name" value="GALCTOKINASE"/>
</dbReference>
<dbReference type="GO" id="GO:0005829">
    <property type="term" value="C:cytosol"/>
    <property type="evidence" value="ECO:0007669"/>
    <property type="project" value="TreeGrafter"/>
</dbReference>
<dbReference type="InterPro" id="IPR000705">
    <property type="entry name" value="Galactokinase"/>
</dbReference>
<dbReference type="EMBL" id="JAGXEW010000191">
    <property type="protein sequence ID" value="KAK1144315.1"/>
    <property type="molecule type" value="Genomic_DNA"/>
</dbReference>
<protein>
    <submittedName>
        <fullName evidence="4">N-acetylgalactosamine kinase-like isoform X1</fullName>
    </submittedName>
</protein>
<feature type="domain" description="Galactokinase N-terminal" evidence="3">
    <location>
        <begin position="24"/>
        <end position="72"/>
    </location>
</feature>
<organism evidence="4 5">
    <name type="scientific">Acipenser oxyrinchus oxyrinchus</name>
    <dbReference type="NCBI Taxonomy" id="40147"/>
    <lineage>
        <taxon>Eukaryota</taxon>
        <taxon>Metazoa</taxon>
        <taxon>Chordata</taxon>
        <taxon>Craniata</taxon>
        <taxon>Vertebrata</taxon>
        <taxon>Euteleostomi</taxon>
        <taxon>Actinopterygii</taxon>
        <taxon>Chondrostei</taxon>
        <taxon>Acipenseriformes</taxon>
        <taxon>Acipenseridae</taxon>
        <taxon>Acipenser</taxon>
    </lineage>
</organism>
<keyword evidence="1" id="KW-0547">Nucleotide-binding</keyword>
<dbReference type="GO" id="GO:0005524">
    <property type="term" value="F:ATP binding"/>
    <property type="evidence" value="ECO:0007669"/>
    <property type="project" value="UniProtKB-KW"/>
</dbReference>
<evidence type="ECO:0000313" key="5">
    <source>
        <dbReference type="Proteomes" id="UP001230051"/>
    </source>
</evidence>
<dbReference type="GO" id="GO:0004335">
    <property type="term" value="F:galactokinase activity"/>
    <property type="evidence" value="ECO:0007669"/>
    <property type="project" value="InterPro"/>
</dbReference>
<dbReference type="InterPro" id="IPR019539">
    <property type="entry name" value="GalKase_N"/>
</dbReference>
<dbReference type="Pfam" id="PF10509">
    <property type="entry name" value="GalKase_gal_bdg"/>
    <property type="match status" value="1"/>
</dbReference>
<dbReference type="InterPro" id="IPR014721">
    <property type="entry name" value="Ribsml_uS5_D2-typ_fold_subgr"/>
</dbReference>
<evidence type="ECO:0000313" key="4">
    <source>
        <dbReference type="EMBL" id="KAK1144315.1"/>
    </source>
</evidence>
<dbReference type="InterPro" id="IPR020568">
    <property type="entry name" value="Ribosomal_Su5_D2-typ_SF"/>
</dbReference>
<keyword evidence="5" id="KW-1185">Reference proteome</keyword>
<dbReference type="Gene3D" id="3.30.230.10">
    <property type="match status" value="1"/>
</dbReference>
<keyword evidence="4" id="KW-0418">Kinase</keyword>
<dbReference type="SUPFAM" id="SSF54211">
    <property type="entry name" value="Ribosomal protein S5 domain 2-like"/>
    <property type="match status" value="1"/>
</dbReference>
<proteinExistence type="predicted"/>
<dbReference type="Proteomes" id="UP001230051">
    <property type="component" value="Unassembled WGS sequence"/>
</dbReference>